<dbReference type="AlphaFoldDB" id="G0TVW4"/>
<evidence type="ECO:0000256" key="2">
    <source>
        <dbReference type="SAM" id="Phobius"/>
    </source>
</evidence>
<evidence type="ECO:0000313" key="3">
    <source>
        <dbReference type="EMBL" id="CCC48080.1"/>
    </source>
</evidence>
<name>G0TVW4_TRYVY</name>
<feature type="transmembrane region" description="Helical" evidence="2">
    <location>
        <begin position="103"/>
        <end position="123"/>
    </location>
</feature>
<protein>
    <submittedName>
        <fullName evidence="3">Uncharacterized protein</fullName>
    </submittedName>
</protein>
<dbReference type="EMBL" id="HE573021">
    <property type="protein sequence ID" value="CCC48080.1"/>
    <property type="molecule type" value="Genomic_DNA"/>
</dbReference>
<organism evidence="3">
    <name type="scientific">Trypanosoma vivax (strain Y486)</name>
    <dbReference type="NCBI Taxonomy" id="1055687"/>
    <lineage>
        <taxon>Eukaryota</taxon>
        <taxon>Discoba</taxon>
        <taxon>Euglenozoa</taxon>
        <taxon>Kinetoplastea</taxon>
        <taxon>Metakinetoplastina</taxon>
        <taxon>Trypanosomatida</taxon>
        <taxon>Trypanosomatidae</taxon>
        <taxon>Trypanosoma</taxon>
        <taxon>Duttonella</taxon>
    </lineage>
</organism>
<keyword evidence="2" id="KW-0472">Membrane</keyword>
<proteinExistence type="predicted"/>
<reference evidence="3" key="1">
    <citation type="journal article" date="2012" name="Proc. Natl. Acad. Sci. U.S.A.">
        <title>Antigenic diversity is generated by distinct evolutionary mechanisms in African trypanosome species.</title>
        <authorList>
            <person name="Jackson A.P."/>
            <person name="Berry A."/>
            <person name="Aslett M."/>
            <person name="Allison H.C."/>
            <person name="Burton P."/>
            <person name="Vavrova-Anderson J."/>
            <person name="Brown R."/>
            <person name="Browne H."/>
            <person name="Corton N."/>
            <person name="Hauser H."/>
            <person name="Gamble J."/>
            <person name="Gilderthorp R."/>
            <person name="Marcello L."/>
            <person name="McQuillan J."/>
            <person name="Otto T.D."/>
            <person name="Quail M.A."/>
            <person name="Sanders M.J."/>
            <person name="van Tonder A."/>
            <person name="Ginger M.L."/>
            <person name="Field M.C."/>
            <person name="Barry J.D."/>
            <person name="Hertz-Fowler C."/>
            <person name="Berriman M."/>
        </authorList>
    </citation>
    <scope>NUCLEOTIDE SEQUENCE</scope>
    <source>
        <strain evidence="3">Y486</strain>
    </source>
</reference>
<keyword evidence="2" id="KW-0812">Transmembrane</keyword>
<evidence type="ECO:0000256" key="1">
    <source>
        <dbReference type="SAM" id="MobiDB-lite"/>
    </source>
</evidence>
<gene>
    <name evidence="3" type="ORF">TVY486_0502820</name>
</gene>
<feature type="region of interest" description="Disordered" evidence="1">
    <location>
        <begin position="43"/>
        <end position="63"/>
    </location>
</feature>
<sequence length="124" mass="14076">MKLQLPRPKHGRTAVLPVKEQSRELSWGPLRLHEAGKCRVVPERGTRQDAAHRPDGSTQQHHLDHRLPSACLCPTRRKDISSPPNNNCVQLDQSQAKPKSPCICLYFTLVTFTPCLFLFPPPFF</sequence>
<accession>G0TVW4</accession>
<keyword evidence="2" id="KW-1133">Transmembrane helix</keyword>